<keyword evidence="9" id="KW-1185">Reference proteome</keyword>
<dbReference type="GO" id="GO:0003723">
    <property type="term" value="F:RNA binding"/>
    <property type="evidence" value="ECO:0007669"/>
    <property type="project" value="InterPro"/>
</dbReference>
<reference evidence="9" key="1">
    <citation type="submission" date="2016-03" db="EMBL/GenBank/DDBJ databases">
        <authorList>
            <person name="Devillers Hugo."/>
        </authorList>
    </citation>
    <scope>NUCLEOTIDE SEQUENCE [LARGE SCALE GENOMIC DNA]</scope>
</reference>
<dbReference type="EC" id="5.4.99.25" evidence="3"/>
<dbReference type="HAMAP" id="MF_01080">
    <property type="entry name" value="TruB_bact"/>
    <property type="match status" value="1"/>
</dbReference>
<evidence type="ECO:0000256" key="2">
    <source>
        <dbReference type="ARBA" id="ARBA00008999"/>
    </source>
</evidence>
<evidence type="ECO:0000313" key="8">
    <source>
        <dbReference type="EMBL" id="SCU97335.1"/>
    </source>
</evidence>
<dbReference type="GO" id="GO:0006400">
    <property type="term" value="P:tRNA modification"/>
    <property type="evidence" value="ECO:0007669"/>
    <property type="project" value="TreeGrafter"/>
</dbReference>
<dbReference type="OrthoDB" id="9995526at2759"/>
<dbReference type="GO" id="GO:0005634">
    <property type="term" value="C:nucleus"/>
    <property type="evidence" value="ECO:0007669"/>
    <property type="project" value="TreeGrafter"/>
</dbReference>
<dbReference type="SUPFAM" id="SSF55120">
    <property type="entry name" value="Pseudouridine synthase"/>
    <property type="match status" value="1"/>
</dbReference>
<evidence type="ECO:0000256" key="3">
    <source>
        <dbReference type="ARBA" id="ARBA00012787"/>
    </source>
</evidence>
<feature type="region of interest" description="Disordered" evidence="6">
    <location>
        <begin position="368"/>
        <end position="416"/>
    </location>
</feature>
<evidence type="ECO:0000313" key="9">
    <source>
        <dbReference type="Proteomes" id="UP000191144"/>
    </source>
</evidence>
<gene>
    <name evidence="8" type="ORF">LAME_0F19328G</name>
</gene>
<dbReference type="Gene3D" id="3.30.2350.10">
    <property type="entry name" value="Pseudouridine synthase"/>
    <property type="match status" value="1"/>
</dbReference>
<dbReference type="GO" id="GO:0160148">
    <property type="term" value="F:tRNA pseudouridine(55) synthase activity"/>
    <property type="evidence" value="ECO:0007669"/>
    <property type="project" value="UniProtKB-EC"/>
</dbReference>
<feature type="compositionally biased region" description="Basic and acidic residues" evidence="6">
    <location>
        <begin position="378"/>
        <end position="392"/>
    </location>
</feature>
<dbReference type="GO" id="GO:1990481">
    <property type="term" value="P:mRNA pseudouridine synthesis"/>
    <property type="evidence" value="ECO:0007669"/>
    <property type="project" value="TreeGrafter"/>
</dbReference>
<evidence type="ECO:0000256" key="6">
    <source>
        <dbReference type="SAM" id="MobiDB-lite"/>
    </source>
</evidence>
<dbReference type="Pfam" id="PF01509">
    <property type="entry name" value="TruB_N"/>
    <property type="match status" value="1"/>
</dbReference>
<dbReference type="InterPro" id="IPR020103">
    <property type="entry name" value="PsdUridine_synth_cat_dom_sf"/>
</dbReference>
<organism evidence="8 9">
    <name type="scientific">Lachancea meyersii CBS 8951</name>
    <dbReference type="NCBI Taxonomy" id="1266667"/>
    <lineage>
        <taxon>Eukaryota</taxon>
        <taxon>Fungi</taxon>
        <taxon>Dikarya</taxon>
        <taxon>Ascomycota</taxon>
        <taxon>Saccharomycotina</taxon>
        <taxon>Saccharomycetes</taxon>
        <taxon>Saccharomycetales</taxon>
        <taxon>Saccharomycetaceae</taxon>
        <taxon>Lachancea</taxon>
    </lineage>
</organism>
<name>A0A1G4K1I7_9SACH</name>
<accession>A0A1G4K1I7</accession>
<dbReference type="AlphaFoldDB" id="A0A1G4K1I7"/>
<evidence type="ECO:0000256" key="5">
    <source>
        <dbReference type="ARBA" id="ARBA00023235"/>
    </source>
</evidence>
<dbReference type="PANTHER" id="PTHR13767">
    <property type="entry name" value="TRNA-PSEUDOURIDINE SYNTHASE"/>
    <property type="match status" value="1"/>
</dbReference>
<evidence type="ECO:0000256" key="4">
    <source>
        <dbReference type="ARBA" id="ARBA00022694"/>
    </source>
</evidence>
<proteinExistence type="inferred from homology"/>
<feature type="domain" description="Pseudouridine synthase II N-terminal" evidence="7">
    <location>
        <begin position="63"/>
        <end position="192"/>
    </location>
</feature>
<protein>
    <recommendedName>
        <fullName evidence="3">tRNA pseudouridine(55) synthase</fullName>
        <ecNumber evidence="3">5.4.99.25</ecNumber>
    </recommendedName>
</protein>
<comment type="catalytic activity">
    <reaction evidence="1">
        <text>a uridine in mRNA = a pseudouridine in mRNA</text>
        <dbReference type="Rhea" id="RHEA:56644"/>
        <dbReference type="Rhea" id="RHEA-COMP:14658"/>
        <dbReference type="Rhea" id="RHEA-COMP:14659"/>
        <dbReference type="ChEBI" id="CHEBI:65314"/>
        <dbReference type="ChEBI" id="CHEBI:65315"/>
    </reaction>
</comment>
<dbReference type="InterPro" id="IPR014780">
    <property type="entry name" value="tRNA_psdUridine_synth_TruB"/>
</dbReference>
<comment type="similarity">
    <text evidence="2">Belongs to the pseudouridine synthase TruB family.</text>
</comment>
<dbReference type="Proteomes" id="UP000191144">
    <property type="component" value="Chromosome F"/>
</dbReference>
<evidence type="ECO:0000259" key="7">
    <source>
        <dbReference type="Pfam" id="PF01509"/>
    </source>
</evidence>
<dbReference type="EMBL" id="LT598477">
    <property type="protein sequence ID" value="SCU97335.1"/>
    <property type="molecule type" value="Genomic_DNA"/>
</dbReference>
<dbReference type="InterPro" id="IPR002501">
    <property type="entry name" value="PsdUridine_synth_N"/>
</dbReference>
<evidence type="ECO:0000256" key="1">
    <source>
        <dbReference type="ARBA" id="ARBA00001166"/>
    </source>
</evidence>
<sequence length="416" mass="46244">MNGIFAIEKPSGISSSQFLLKLQNVLMNSTVFSKEIQRATAERMLQYQRETGKVPSKRKLRKVAKVKMGHGGTLDPLASGVLVVGVGTGTKKLSQYLSGTVKVYESEALFGVSTTSGDVEGEILSMHAVDHITMAGLKTMEQKLVGSLKQTPPIFAALKMNGKPLHQYAREGLPLPRAIEPRQVEIYDLQIFPDSLTTDHGYKLLRPTTKESEETVSELSHQKNLLTDTLYFSKQYCESQGWDSENARVEPPLVLSDEEMQKLVTKGDEYRAPLLHFKAKVSSGTYIRSLISDVGKAVRSSSYMVKLIRCQQQDWALEKHNVFTMEDFTENDEAVWTAVLEKVLEKGASVDVKHEIIEAQKAFSSREQELAAQAQSDLNRDAADTHTVKENVSEGTGTKRPLDDEDHEKSATASHQ</sequence>
<keyword evidence="5" id="KW-0413">Isomerase</keyword>
<dbReference type="PANTHER" id="PTHR13767:SF2">
    <property type="entry name" value="PSEUDOURIDYLATE SYNTHASE TRUB1"/>
    <property type="match status" value="1"/>
</dbReference>
<keyword evidence="4" id="KW-0819">tRNA processing</keyword>